<organism evidence="2 3">
    <name type="scientific">Tectimicrobiota bacterium</name>
    <dbReference type="NCBI Taxonomy" id="2528274"/>
    <lineage>
        <taxon>Bacteria</taxon>
        <taxon>Pseudomonadati</taxon>
        <taxon>Nitrospinota/Tectimicrobiota group</taxon>
        <taxon>Candidatus Tectimicrobiota</taxon>
    </lineage>
</organism>
<evidence type="ECO:0000256" key="1">
    <source>
        <dbReference type="SAM" id="SignalP"/>
    </source>
</evidence>
<keyword evidence="1" id="KW-0732">Signal</keyword>
<dbReference type="Gene3D" id="2.60.120.1140">
    <property type="entry name" value="Protein of unknown function DUF192"/>
    <property type="match status" value="1"/>
</dbReference>
<reference evidence="2" key="1">
    <citation type="submission" date="2020-07" db="EMBL/GenBank/DDBJ databases">
        <title>Huge and variable diversity of episymbiotic CPR bacteria and DPANN archaea in groundwater ecosystems.</title>
        <authorList>
            <person name="He C.Y."/>
            <person name="Keren R."/>
            <person name="Whittaker M."/>
            <person name="Farag I.F."/>
            <person name="Doudna J."/>
            <person name="Cate J.H.D."/>
            <person name="Banfield J.F."/>
        </authorList>
    </citation>
    <scope>NUCLEOTIDE SEQUENCE</scope>
    <source>
        <strain evidence="2">NC_groundwater_763_Ag_S-0.2um_68_21</strain>
    </source>
</reference>
<dbReference type="InterPro" id="IPR038695">
    <property type="entry name" value="Saro_0823-like_sf"/>
</dbReference>
<dbReference type="Pfam" id="PF02643">
    <property type="entry name" value="DUF192"/>
    <property type="match status" value="1"/>
</dbReference>
<dbReference type="AlphaFoldDB" id="A0A932MPA6"/>
<protein>
    <submittedName>
        <fullName evidence="2">DUF192 domain-containing protein</fullName>
    </submittedName>
</protein>
<proteinExistence type="predicted"/>
<evidence type="ECO:0000313" key="2">
    <source>
        <dbReference type="EMBL" id="MBI3128653.1"/>
    </source>
</evidence>
<comment type="caution">
    <text evidence="2">The sequence shown here is derived from an EMBL/GenBank/DDBJ whole genome shotgun (WGS) entry which is preliminary data.</text>
</comment>
<name>A0A932MPA6_UNCTE</name>
<accession>A0A932MPA6</accession>
<dbReference type="Proteomes" id="UP000782312">
    <property type="component" value="Unassembled WGS sequence"/>
</dbReference>
<sequence length="151" mass="16937">MRRVAAAVAVLIFLASALASAQARRAPLVIEQGIRRATVQAELAETARQREIGLMHRESLPEDAGMLFIYPEAARLTFWMKDTRIPLSIAFISAQGVITEILDMDPPRPGQPPRIYTSRERNRYALEVNQGWFRKKGIEPGARVRLEALGK</sequence>
<gene>
    <name evidence="2" type="ORF">HYZ11_13700</name>
</gene>
<feature type="chain" id="PRO_5037794503" evidence="1">
    <location>
        <begin position="22"/>
        <end position="151"/>
    </location>
</feature>
<dbReference type="EMBL" id="JACPUR010000034">
    <property type="protein sequence ID" value="MBI3128653.1"/>
    <property type="molecule type" value="Genomic_DNA"/>
</dbReference>
<dbReference type="PANTHER" id="PTHR37953">
    <property type="entry name" value="UPF0127 PROTEIN MJ1496"/>
    <property type="match status" value="1"/>
</dbReference>
<feature type="signal peptide" evidence="1">
    <location>
        <begin position="1"/>
        <end position="21"/>
    </location>
</feature>
<dbReference type="InterPro" id="IPR003795">
    <property type="entry name" value="DUF192"/>
</dbReference>
<dbReference type="PANTHER" id="PTHR37953:SF1">
    <property type="entry name" value="UPF0127 PROTEIN MJ1496"/>
    <property type="match status" value="1"/>
</dbReference>
<evidence type="ECO:0000313" key="3">
    <source>
        <dbReference type="Proteomes" id="UP000782312"/>
    </source>
</evidence>